<sequence length="200" mass="21953">MNTSLVVQTFILSGALGLVGLEYLQNHDAVTRTLSDSDKNVYRVIIGTVAYMVYLVLYSLISTIEEFGQVKVILSIFATMAILFFGEKGYVIYAKKHLVEASGASRLDARETAFTNPYSSEGYIQADMFDLTGKYIGSGLLDKVNLMAGTSHDVTLVSLPSGYKAHSNQHDADAASYLCYIDTESGIKYYLTYFSAPVVE</sequence>
<reference evidence="1 2" key="1">
    <citation type="journal article" date="2018" name="Front. Microbiol.">
        <title>Conversion of Methionine to Cysteine in Lactobacillus paracasei Depends on the Highly Mobile cysK-ctl-cysE Gene Cluster.</title>
        <authorList>
            <person name="Wuthrich D."/>
            <person name="Irmler S."/>
            <person name="Berthoud H."/>
            <person name="Guggenbuhl B."/>
            <person name="Eugster E."/>
            <person name="Bruggmann R."/>
        </authorList>
    </citation>
    <scope>NUCLEOTIDE SEQUENCE [LARGE SCALE GENOMIC DNA]</scope>
    <source>
        <strain evidence="1 2">FAM18157</strain>
    </source>
</reference>
<gene>
    <name evidence="1" type="ORF">FAM18157_02213</name>
</gene>
<comment type="caution">
    <text evidence="1">The sequence shown here is derived from an EMBL/GenBank/DDBJ whole genome shotgun (WGS) entry which is preliminary data.</text>
</comment>
<accession>A0A422M0S1</accession>
<evidence type="ECO:0000313" key="2">
    <source>
        <dbReference type="Proteomes" id="UP000284716"/>
    </source>
</evidence>
<protein>
    <submittedName>
        <fullName evidence="1">Uncharacterized protein</fullName>
    </submittedName>
</protein>
<dbReference type="RefSeq" id="WP_096835897.1">
    <property type="nucleotide sequence ID" value="NZ_CP017261.1"/>
</dbReference>
<organism evidence="1 2">
    <name type="scientific">Lacticaseibacillus paracasei</name>
    <name type="common">Lactobacillus paracasei</name>
    <dbReference type="NCBI Taxonomy" id="1597"/>
    <lineage>
        <taxon>Bacteria</taxon>
        <taxon>Bacillati</taxon>
        <taxon>Bacillota</taxon>
        <taxon>Bacilli</taxon>
        <taxon>Lactobacillales</taxon>
        <taxon>Lactobacillaceae</taxon>
        <taxon>Lacticaseibacillus</taxon>
    </lineage>
</organism>
<dbReference type="AlphaFoldDB" id="A0A422M0S1"/>
<proteinExistence type="predicted"/>
<dbReference type="Proteomes" id="UP000284716">
    <property type="component" value="Unassembled WGS sequence"/>
</dbReference>
<name>A0A422M0S1_LACPA</name>
<evidence type="ECO:0000313" key="1">
    <source>
        <dbReference type="EMBL" id="RND80180.1"/>
    </source>
</evidence>
<dbReference type="EMBL" id="LKFS01000082">
    <property type="protein sequence ID" value="RND80180.1"/>
    <property type="molecule type" value="Genomic_DNA"/>
</dbReference>